<gene>
    <name evidence="1" type="ORF">EV182_008237</name>
</gene>
<evidence type="ECO:0000313" key="1">
    <source>
        <dbReference type="EMBL" id="KAJ1670398.1"/>
    </source>
</evidence>
<feature type="non-terminal residue" evidence="1">
    <location>
        <position position="142"/>
    </location>
</feature>
<evidence type="ECO:0000313" key="2">
    <source>
        <dbReference type="Proteomes" id="UP001145114"/>
    </source>
</evidence>
<comment type="caution">
    <text evidence="1">The sequence shown here is derived from an EMBL/GenBank/DDBJ whole genome shotgun (WGS) entry which is preliminary data.</text>
</comment>
<name>A0ACC1H6S9_9FUNG</name>
<keyword evidence="2" id="KW-1185">Reference proteome</keyword>
<dbReference type="Proteomes" id="UP001145114">
    <property type="component" value="Unassembled WGS sequence"/>
</dbReference>
<sequence length="142" mass="16417">LDEERREKIIKTSKRQEEYATLERTMKELEMELKNLKQTYQALGLSREQTVRDLEEQIRNRTQVEASVNDALKDLEVGQGDESLIREEIAQLRASVKSCQSRLAEVTSKHAESAARLAQTRDQFDTIDFERNALLQRQGHAS</sequence>
<feature type="non-terminal residue" evidence="1">
    <location>
        <position position="1"/>
    </location>
</feature>
<dbReference type="EMBL" id="JAMZIH010009286">
    <property type="protein sequence ID" value="KAJ1670398.1"/>
    <property type="molecule type" value="Genomic_DNA"/>
</dbReference>
<organism evidence="1 2">
    <name type="scientific">Spiromyces aspiralis</name>
    <dbReference type="NCBI Taxonomy" id="68401"/>
    <lineage>
        <taxon>Eukaryota</taxon>
        <taxon>Fungi</taxon>
        <taxon>Fungi incertae sedis</taxon>
        <taxon>Zoopagomycota</taxon>
        <taxon>Kickxellomycotina</taxon>
        <taxon>Kickxellomycetes</taxon>
        <taxon>Kickxellales</taxon>
        <taxon>Kickxellaceae</taxon>
        <taxon>Spiromyces</taxon>
    </lineage>
</organism>
<reference evidence="1" key="1">
    <citation type="submission" date="2022-06" db="EMBL/GenBank/DDBJ databases">
        <title>Phylogenomic reconstructions and comparative analyses of Kickxellomycotina fungi.</title>
        <authorList>
            <person name="Reynolds N.K."/>
            <person name="Stajich J.E."/>
            <person name="Barry K."/>
            <person name="Grigoriev I.V."/>
            <person name="Crous P."/>
            <person name="Smith M.E."/>
        </authorList>
    </citation>
    <scope>NUCLEOTIDE SEQUENCE</scope>
    <source>
        <strain evidence="1">RSA 2271</strain>
    </source>
</reference>
<accession>A0ACC1H6S9</accession>
<protein>
    <submittedName>
        <fullName evidence="1">Uncharacterized protein</fullName>
    </submittedName>
</protein>
<proteinExistence type="predicted"/>